<name>A0A6G0VYK8_APHCR</name>
<proteinExistence type="predicted"/>
<protein>
    <submittedName>
        <fullName evidence="1">Reverse transcriptase domain-containing protein</fullName>
    </submittedName>
</protein>
<keyword evidence="1" id="KW-0695">RNA-directed DNA polymerase</keyword>
<evidence type="ECO:0000313" key="2">
    <source>
        <dbReference type="Proteomes" id="UP000478052"/>
    </source>
</evidence>
<reference evidence="1 2" key="1">
    <citation type="submission" date="2019-08" db="EMBL/GenBank/DDBJ databases">
        <title>Whole genome of Aphis craccivora.</title>
        <authorList>
            <person name="Voronova N.V."/>
            <person name="Shulinski R.S."/>
            <person name="Bandarenka Y.V."/>
            <person name="Zhorov D.G."/>
            <person name="Warner D."/>
        </authorList>
    </citation>
    <scope>NUCLEOTIDE SEQUENCE [LARGE SCALE GENOMIC DNA]</scope>
    <source>
        <strain evidence="1">180601</strain>
        <tissue evidence="1">Whole Body</tissue>
    </source>
</reference>
<keyword evidence="2" id="KW-1185">Reference proteome</keyword>
<accession>A0A6G0VYK8</accession>
<organism evidence="1 2">
    <name type="scientific">Aphis craccivora</name>
    <name type="common">Cowpea aphid</name>
    <dbReference type="NCBI Taxonomy" id="307492"/>
    <lineage>
        <taxon>Eukaryota</taxon>
        <taxon>Metazoa</taxon>
        <taxon>Ecdysozoa</taxon>
        <taxon>Arthropoda</taxon>
        <taxon>Hexapoda</taxon>
        <taxon>Insecta</taxon>
        <taxon>Pterygota</taxon>
        <taxon>Neoptera</taxon>
        <taxon>Paraneoptera</taxon>
        <taxon>Hemiptera</taxon>
        <taxon>Sternorrhyncha</taxon>
        <taxon>Aphidomorpha</taxon>
        <taxon>Aphidoidea</taxon>
        <taxon>Aphididae</taxon>
        <taxon>Aphidini</taxon>
        <taxon>Aphis</taxon>
        <taxon>Aphis</taxon>
    </lineage>
</organism>
<sequence length="150" mass="17593">MNLFMCIYNENYVSIFQSDLNCLVSWGESLGLSFNVFKCFKMSYFCLSSPITVVYTIHYISISNKSSVRDLGFHFLPNLFPTLYFQEICCKSLKLMGFIKRISYEFNLDRSLKILFCSLVQPISEYGFVIWNSHFSIVILMIEKVQQKFV</sequence>
<keyword evidence="1" id="KW-0548">Nucleotidyltransferase</keyword>
<dbReference type="AlphaFoldDB" id="A0A6G0VYK8"/>
<dbReference type="PRINTS" id="PR01345">
    <property type="entry name" value="CERVTRCPTASE"/>
</dbReference>
<dbReference type="EMBL" id="VUJU01010649">
    <property type="protein sequence ID" value="KAF0713517.1"/>
    <property type="molecule type" value="Genomic_DNA"/>
</dbReference>
<gene>
    <name evidence="1" type="ORF">FWK35_00026239</name>
</gene>
<evidence type="ECO:0000313" key="1">
    <source>
        <dbReference type="EMBL" id="KAF0713517.1"/>
    </source>
</evidence>
<dbReference type="OrthoDB" id="10056483at2759"/>
<dbReference type="Proteomes" id="UP000478052">
    <property type="component" value="Unassembled WGS sequence"/>
</dbReference>
<keyword evidence="1" id="KW-0808">Transferase</keyword>
<dbReference type="GO" id="GO:0003964">
    <property type="term" value="F:RNA-directed DNA polymerase activity"/>
    <property type="evidence" value="ECO:0007669"/>
    <property type="project" value="UniProtKB-KW"/>
</dbReference>
<comment type="caution">
    <text evidence="1">The sequence shown here is derived from an EMBL/GenBank/DDBJ whole genome shotgun (WGS) entry which is preliminary data.</text>
</comment>